<dbReference type="Gene3D" id="3.40.50.300">
    <property type="entry name" value="P-loop containing nucleotide triphosphate hydrolases"/>
    <property type="match status" value="2"/>
</dbReference>
<keyword evidence="4" id="KW-1185">Reference proteome</keyword>
<dbReference type="Proteomes" id="UP001272242">
    <property type="component" value="Unassembled WGS sequence"/>
</dbReference>
<gene>
    <name evidence="3" type="ORF">R5W23_003725</name>
</gene>
<dbReference type="EMBL" id="JAXBLV010000211">
    <property type="protein sequence ID" value="MDY3562263.1"/>
    <property type="molecule type" value="Genomic_DNA"/>
</dbReference>
<comment type="caution">
    <text evidence="3">The sequence shown here is derived from an EMBL/GenBank/DDBJ whole genome shotgun (WGS) entry which is preliminary data.</text>
</comment>
<evidence type="ECO:0000259" key="2">
    <source>
        <dbReference type="Pfam" id="PF13538"/>
    </source>
</evidence>
<feature type="domain" description="UvrD-like helicase C-terminal" evidence="2">
    <location>
        <begin position="308"/>
        <end position="355"/>
    </location>
</feature>
<dbReference type="SUPFAM" id="SSF52540">
    <property type="entry name" value="P-loop containing nucleoside triphosphate hydrolases"/>
    <property type="match status" value="1"/>
</dbReference>
<reference evidence="4" key="1">
    <citation type="journal article" date="2023" name="Mar. Drugs">
        <title>Gemmata algarum, a Novel Planctomycete Isolated from an Algal Mat, Displays Antimicrobial Activity.</title>
        <authorList>
            <person name="Kumar G."/>
            <person name="Kallscheuer N."/>
            <person name="Kashif M."/>
            <person name="Ahamad S."/>
            <person name="Jagadeeshwari U."/>
            <person name="Pannikurungottu S."/>
            <person name="Haufschild T."/>
            <person name="Kabuu M."/>
            <person name="Sasikala C."/>
            <person name="Jogler C."/>
            <person name="Ramana C."/>
        </authorList>
    </citation>
    <scope>NUCLEOTIDE SEQUENCE [LARGE SCALE GENOMIC DNA]</scope>
    <source>
        <strain evidence="4">JC673</strain>
    </source>
</reference>
<dbReference type="PANTHER" id="PTHR11070">
    <property type="entry name" value="UVRD / RECB / PCRA DNA HELICASE FAMILY MEMBER"/>
    <property type="match status" value="1"/>
</dbReference>
<dbReference type="PANTHER" id="PTHR11070:SF2">
    <property type="entry name" value="ATP-DEPENDENT DNA HELICASE SRS2"/>
    <property type="match status" value="1"/>
</dbReference>
<evidence type="ECO:0000313" key="4">
    <source>
        <dbReference type="Proteomes" id="UP001272242"/>
    </source>
</evidence>
<evidence type="ECO:0000313" key="3">
    <source>
        <dbReference type="EMBL" id="MDY3562263.1"/>
    </source>
</evidence>
<dbReference type="InterPro" id="IPR000212">
    <property type="entry name" value="DNA_helicase_UvrD/REP"/>
</dbReference>
<dbReference type="InterPro" id="IPR027785">
    <property type="entry name" value="UvrD-like_helicase_C"/>
</dbReference>
<organism evidence="3 4">
    <name type="scientific">Gemmata algarum</name>
    <dbReference type="NCBI Taxonomy" id="2975278"/>
    <lineage>
        <taxon>Bacteria</taxon>
        <taxon>Pseudomonadati</taxon>
        <taxon>Planctomycetota</taxon>
        <taxon>Planctomycetia</taxon>
        <taxon>Gemmatales</taxon>
        <taxon>Gemmataceae</taxon>
        <taxon>Gemmata</taxon>
    </lineage>
</organism>
<evidence type="ECO:0000256" key="1">
    <source>
        <dbReference type="ARBA" id="ARBA00034923"/>
    </source>
</evidence>
<name>A0ABU5F3V5_9BACT</name>
<dbReference type="Pfam" id="PF13245">
    <property type="entry name" value="AAA_19"/>
    <property type="match status" value="1"/>
</dbReference>
<proteinExistence type="predicted"/>
<sequence>MAGAWWIGESDLDDDQKDVISLAAEGNHLVLGPPGSGKTNILLLRANYLTLFGKPNIAIVVFTGTLRKFIASGGKSYDFSQDKIMTCNAWQRDVLHMYGVTIDPPKEFAAQRKYLAEKVAELVQRKNLSYIYDAILLDEAQDYTPAEIELFTKLARQIFAVGDGRQQIYKGDGSEDDPLSSLRAAIPEENVHELRYHYRNGLEICKLADKIAKDSDTYQPLTPTAQYKEDENKSTVTMFQGTLEAQCQEIAKSLRRQLRAFPNELLAVVCPKREHVNQVYARLQQETDLAAKLSNIRDDEAFDMAKPICVSTVHGAKGLEVRALHFAAAEHVKHGPHQRNVGFTAVTRAKTALSIYHDGDLKGWFESAVVGLNPPKTPPAFGSLFKGRK</sequence>
<protein>
    <recommendedName>
        <fullName evidence="1">DNA 3'-5' helicase II</fullName>
    </recommendedName>
</protein>
<dbReference type="RefSeq" id="WP_320688586.1">
    <property type="nucleotide sequence ID" value="NZ_JAXBLV010000211.1"/>
</dbReference>
<dbReference type="InterPro" id="IPR027417">
    <property type="entry name" value="P-loop_NTPase"/>
</dbReference>
<dbReference type="Pfam" id="PF13538">
    <property type="entry name" value="UvrD_C_2"/>
    <property type="match status" value="1"/>
</dbReference>
<accession>A0ABU5F3V5</accession>